<dbReference type="PANTHER" id="PTHR13799">
    <property type="entry name" value="NGG1 INTERACTING FACTOR 3"/>
    <property type="match status" value="1"/>
</dbReference>
<feature type="binding site" evidence="3">
    <location>
        <position position="101"/>
    </location>
    <ligand>
        <name>a divalent metal cation</name>
        <dbReference type="ChEBI" id="CHEBI:60240"/>
        <label>1</label>
    </ligand>
</feature>
<comment type="caution">
    <text evidence="4">The sequence shown here is derived from an EMBL/GenBank/DDBJ whole genome shotgun (WGS) entry which is preliminary data.</text>
</comment>
<evidence type="ECO:0000313" key="4">
    <source>
        <dbReference type="EMBL" id="EHM56031.1"/>
    </source>
</evidence>
<name>G9ZBP2_9GAMM</name>
<reference evidence="4 5" key="1">
    <citation type="submission" date="2011-08" db="EMBL/GenBank/DDBJ databases">
        <authorList>
            <person name="Weinstock G."/>
            <person name="Sodergren E."/>
            <person name="Clifton S."/>
            <person name="Fulton L."/>
            <person name="Fulton B."/>
            <person name="Courtney L."/>
            <person name="Fronick C."/>
            <person name="Harrison M."/>
            <person name="Strong C."/>
            <person name="Farmer C."/>
            <person name="Delahaunty K."/>
            <person name="Markovic C."/>
            <person name="Hall O."/>
            <person name="Minx P."/>
            <person name="Tomlinson C."/>
            <person name="Mitreva M."/>
            <person name="Hou S."/>
            <person name="Chen J."/>
            <person name="Wollam A."/>
            <person name="Pepin K.H."/>
            <person name="Johnson M."/>
            <person name="Bhonagiri V."/>
            <person name="Zhang X."/>
            <person name="Suruliraj S."/>
            <person name="Warren W."/>
            <person name="Chinwalla A."/>
            <person name="Mardis E.R."/>
            <person name="Wilson R.K."/>
        </authorList>
    </citation>
    <scope>NUCLEOTIDE SEQUENCE [LARGE SCALE GENOMIC DNA]</scope>
    <source>
        <strain evidence="4 5">F0432</strain>
    </source>
</reference>
<organism evidence="4 5">
    <name type="scientific">Cardiobacterium valvarum F0432</name>
    <dbReference type="NCBI Taxonomy" id="797473"/>
    <lineage>
        <taxon>Bacteria</taxon>
        <taxon>Pseudomonadati</taxon>
        <taxon>Pseudomonadota</taxon>
        <taxon>Gammaproteobacteria</taxon>
        <taxon>Cardiobacteriales</taxon>
        <taxon>Cardiobacteriaceae</taxon>
        <taxon>Cardiobacterium</taxon>
    </lineage>
</organism>
<dbReference type="EMBL" id="AGCM01000008">
    <property type="protein sequence ID" value="EHM56031.1"/>
    <property type="molecule type" value="Genomic_DNA"/>
</dbReference>
<sequence length="247" mass="27325">MHRDELQTYLDDYLQSARYRDYAPNGVQIEGKAEIRRITTAVTASQAAIEAAIAQQADALLVHHGYFWKGEAPAITGIKKQRIAALLAHNINLIAYHLPLDQHAELGNNALFARHFDGETVWQSAAEPLIWHARIRPTTLSALLDRLAHDLDRLPLAVGENTGELTHIAWCTGAAQDYLQQAAAEGAQAYISGEYAEHSYHEARESDCTYISCGHHASERAGIRALGEHLATTFGLDVAYYDEPNPF</sequence>
<evidence type="ECO:0000313" key="5">
    <source>
        <dbReference type="Proteomes" id="UP000004750"/>
    </source>
</evidence>
<protein>
    <submittedName>
        <fullName evidence="4">Dinuclear metal center protein, YbgI family</fullName>
    </submittedName>
</protein>
<evidence type="ECO:0000256" key="2">
    <source>
        <dbReference type="ARBA" id="ARBA00022723"/>
    </source>
</evidence>
<dbReference type="HOGENOM" id="CLU_037423_3_0_6"/>
<feature type="binding site" evidence="3">
    <location>
        <position position="63"/>
    </location>
    <ligand>
        <name>a divalent metal cation</name>
        <dbReference type="ChEBI" id="CHEBI:60240"/>
        <label>1</label>
    </ligand>
</feature>
<gene>
    <name evidence="4" type="ORF">HMPREF9080_00166</name>
</gene>
<dbReference type="InterPro" id="IPR002678">
    <property type="entry name" value="DUF34/NIF3"/>
</dbReference>
<comment type="similarity">
    <text evidence="1">Belongs to the GTP cyclohydrolase I type 2/NIF3 family.</text>
</comment>
<dbReference type="STRING" id="797473.HMPREF9080_00166"/>
<dbReference type="Proteomes" id="UP000004750">
    <property type="component" value="Unassembled WGS sequence"/>
</dbReference>
<dbReference type="GO" id="GO:0046872">
    <property type="term" value="F:metal ion binding"/>
    <property type="evidence" value="ECO:0007669"/>
    <property type="project" value="UniProtKB-KW"/>
</dbReference>
<feature type="binding site" evidence="3">
    <location>
        <position position="219"/>
    </location>
    <ligand>
        <name>a divalent metal cation</name>
        <dbReference type="ChEBI" id="CHEBI:60240"/>
        <label>1</label>
    </ligand>
</feature>
<dbReference type="AlphaFoldDB" id="G9ZBP2"/>
<keyword evidence="2 3" id="KW-0479">Metal-binding</keyword>
<accession>G9ZBP2</accession>
<feature type="binding site" evidence="3">
    <location>
        <position position="215"/>
    </location>
    <ligand>
        <name>a divalent metal cation</name>
        <dbReference type="ChEBI" id="CHEBI:60240"/>
        <label>2</label>
    </ligand>
</feature>
<evidence type="ECO:0000256" key="1">
    <source>
        <dbReference type="ARBA" id="ARBA00006964"/>
    </source>
</evidence>
<evidence type="ECO:0000256" key="3">
    <source>
        <dbReference type="PIRSR" id="PIRSR602678-1"/>
    </source>
</evidence>
<dbReference type="InterPro" id="IPR036069">
    <property type="entry name" value="DUF34/NIF3_sf"/>
</dbReference>
<dbReference type="Pfam" id="PF01784">
    <property type="entry name" value="DUF34_NIF3"/>
    <property type="match status" value="1"/>
</dbReference>
<feature type="binding site" evidence="3">
    <location>
        <position position="64"/>
    </location>
    <ligand>
        <name>a divalent metal cation</name>
        <dbReference type="ChEBI" id="CHEBI:60240"/>
        <label>2</label>
    </ligand>
</feature>
<dbReference type="Gene3D" id="3.40.1390.30">
    <property type="entry name" value="NIF3 (NGG1p interacting factor 3)-like"/>
    <property type="match status" value="2"/>
</dbReference>
<dbReference type="SUPFAM" id="SSF102705">
    <property type="entry name" value="NIF3 (NGG1p interacting factor 3)-like"/>
    <property type="match status" value="1"/>
</dbReference>
<dbReference type="RefSeq" id="WP_006984196.1">
    <property type="nucleotide sequence ID" value="NZ_JH417881.1"/>
</dbReference>
<dbReference type="GO" id="GO:0005737">
    <property type="term" value="C:cytoplasm"/>
    <property type="evidence" value="ECO:0007669"/>
    <property type="project" value="TreeGrafter"/>
</dbReference>
<dbReference type="PATRIC" id="fig|797473.3.peg.139"/>
<proteinExistence type="inferred from homology"/>
<dbReference type="PANTHER" id="PTHR13799:SF14">
    <property type="entry name" value="GTP CYCLOHYDROLASE 1 TYPE 2 HOMOLOG"/>
    <property type="match status" value="1"/>
</dbReference>
<dbReference type="NCBIfam" id="TIGR00486">
    <property type="entry name" value="YbgI_SA1388"/>
    <property type="match status" value="1"/>
</dbReference>